<name>A0ABV9XZT0_9PSEU</name>
<reference evidence="3" key="1">
    <citation type="journal article" date="2019" name="Int. J. Syst. Evol. Microbiol.">
        <title>The Global Catalogue of Microorganisms (GCM) 10K type strain sequencing project: providing services to taxonomists for standard genome sequencing and annotation.</title>
        <authorList>
            <consortium name="The Broad Institute Genomics Platform"/>
            <consortium name="The Broad Institute Genome Sequencing Center for Infectious Disease"/>
            <person name="Wu L."/>
            <person name="Ma J."/>
        </authorList>
    </citation>
    <scope>NUCLEOTIDE SEQUENCE [LARGE SCALE GENOMIC DNA]</scope>
    <source>
        <strain evidence="3">KCTC 12848</strain>
    </source>
</reference>
<evidence type="ECO:0000313" key="2">
    <source>
        <dbReference type="EMBL" id="MFC5055913.1"/>
    </source>
</evidence>
<keyword evidence="3" id="KW-1185">Reference proteome</keyword>
<evidence type="ECO:0000256" key="1">
    <source>
        <dbReference type="SAM" id="SignalP"/>
    </source>
</evidence>
<evidence type="ECO:0008006" key="4">
    <source>
        <dbReference type="Google" id="ProtNLM"/>
    </source>
</evidence>
<comment type="caution">
    <text evidence="2">The sequence shown here is derived from an EMBL/GenBank/DDBJ whole genome shotgun (WGS) entry which is preliminary data.</text>
</comment>
<accession>A0ABV9XZT0</accession>
<dbReference type="Proteomes" id="UP001595833">
    <property type="component" value="Unassembled WGS sequence"/>
</dbReference>
<feature type="chain" id="PRO_5045927896" description="Secreted protein" evidence="1">
    <location>
        <begin position="33"/>
        <end position="89"/>
    </location>
</feature>
<evidence type="ECO:0000313" key="3">
    <source>
        <dbReference type="Proteomes" id="UP001595833"/>
    </source>
</evidence>
<feature type="signal peptide" evidence="1">
    <location>
        <begin position="1"/>
        <end position="32"/>
    </location>
</feature>
<proteinExistence type="predicted"/>
<gene>
    <name evidence="2" type="ORF">ACFPFM_19410</name>
</gene>
<organism evidence="2 3">
    <name type="scientific">Saccharothrix xinjiangensis</name>
    <dbReference type="NCBI Taxonomy" id="204798"/>
    <lineage>
        <taxon>Bacteria</taxon>
        <taxon>Bacillati</taxon>
        <taxon>Actinomycetota</taxon>
        <taxon>Actinomycetes</taxon>
        <taxon>Pseudonocardiales</taxon>
        <taxon>Pseudonocardiaceae</taxon>
        <taxon>Saccharothrix</taxon>
    </lineage>
</organism>
<keyword evidence="1" id="KW-0732">Signal</keyword>
<dbReference type="EMBL" id="JBHSJB010000017">
    <property type="protein sequence ID" value="MFC5055913.1"/>
    <property type="molecule type" value="Genomic_DNA"/>
</dbReference>
<sequence length="89" mass="9357">MFRIARAVGVAAATFAAAALPLLAAAPAQATAGECIDYLREEGYEVVNNHEDACQTGEDGFYRPCVNHLTHVGVEIGHARTACGRAAQE</sequence>
<protein>
    <recommendedName>
        <fullName evidence="4">Secreted protein</fullName>
    </recommendedName>
</protein>
<dbReference type="RefSeq" id="WP_344040787.1">
    <property type="nucleotide sequence ID" value="NZ_BAAAKE010000025.1"/>
</dbReference>